<organism evidence="1 2">
    <name type="scientific">Dallia pectoralis</name>
    <name type="common">Alaska blackfish</name>
    <dbReference type="NCBI Taxonomy" id="75939"/>
    <lineage>
        <taxon>Eukaryota</taxon>
        <taxon>Metazoa</taxon>
        <taxon>Chordata</taxon>
        <taxon>Craniata</taxon>
        <taxon>Vertebrata</taxon>
        <taxon>Euteleostomi</taxon>
        <taxon>Actinopterygii</taxon>
        <taxon>Neopterygii</taxon>
        <taxon>Teleostei</taxon>
        <taxon>Protacanthopterygii</taxon>
        <taxon>Esociformes</taxon>
        <taxon>Umbridae</taxon>
        <taxon>Dallia</taxon>
    </lineage>
</organism>
<evidence type="ECO:0000313" key="2">
    <source>
        <dbReference type="Proteomes" id="UP001157502"/>
    </source>
</evidence>
<gene>
    <name evidence="1" type="ORF">DPEC_G00226870</name>
</gene>
<name>A0ACC2G165_DALPE</name>
<comment type="caution">
    <text evidence="1">The sequence shown here is derived from an EMBL/GenBank/DDBJ whole genome shotgun (WGS) entry which is preliminary data.</text>
</comment>
<dbReference type="Proteomes" id="UP001157502">
    <property type="component" value="Chromosome 19"/>
</dbReference>
<sequence length="125" mass="14268">MGDDDRREEMGNSDAGSTGCRLCALTQLPLVSSEISLLHSVPRLHRAQANDVGRMLCTRRGEGDADVRSPAYNKLYSELKDTGRTGRIEIWKRFHFSPRLKNTSWREDILCNARCMNGLTRFWSH</sequence>
<protein>
    <submittedName>
        <fullName evidence="1">Uncharacterized protein</fullName>
    </submittedName>
</protein>
<proteinExistence type="predicted"/>
<reference evidence="1" key="1">
    <citation type="submission" date="2021-05" db="EMBL/GenBank/DDBJ databases">
        <authorList>
            <person name="Pan Q."/>
            <person name="Jouanno E."/>
            <person name="Zahm M."/>
            <person name="Klopp C."/>
            <person name="Cabau C."/>
            <person name="Louis A."/>
            <person name="Berthelot C."/>
            <person name="Parey E."/>
            <person name="Roest Crollius H."/>
            <person name="Montfort J."/>
            <person name="Robinson-Rechavi M."/>
            <person name="Bouchez O."/>
            <person name="Lampietro C."/>
            <person name="Lopez Roques C."/>
            <person name="Donnadieu C."/>
            <person name="Postlethwait J."/>
            <person name="Bobe J."/>
            <person name="Dillon D."/>
            <person name="Chandos A."/>
            <person name="von Hippel F."/>
            <person name="Guiguen Y."/>
        </authorList>
    </citation>
    <scope>NUCLEOTIDE SEQUENCE</scope>
    <source>
        <strain evidence="1">YG-Jan2019</strain>
    </source>
</reference>
<evidence type="ECO:0000313" key="1">
    <source>
        <dbReference type="EMBL" id="KAJ7997235.1"/>
    </source>
</evidence>
<dbReference type="EMBL" id="CM055746">
    <property type="protein sequence ID" value="KAJ7997235.1"/>
    <property type="molecule type" value="Genomic_DNA"/>
</dbReference>
<keyword evidence="2" id="KW-1185">Reference proteome</keyword>
<accession>A0ACC2G165</accession>